<gene>
    <name evidence="2" type="ORF">mMyoMyo1_012092</name>
</gene>
<proteinExistence type="predicted"/>
<keyword evidence="1" id="KW-1133">Transmembrane helix</keyword>
<evidence type="ECO:0000256" key="1">
    <source>
        <dbReference type="SAM" id="Phobius"/>
    </source>
</evidence>
<dbReference type="Proteomes" id="UP000527355">
    <property type="component" value="Unassembled WGS sequence"/>
</dbReference>
<protein>
    <submittedName>
        <fullName evidence="2">Uncharacterized protein</fullName>
    </submittedName>
</protein>
<keyword evidence="1" id="KW-0812">Transmembrane</keyword>
<name>A0A7J7WHH5_MYOMY</name>
<evidence type="ECO:0000313" key="2">
    <source>
        <dbReference type="EMBL" id="KAF6336887.1"/>
    </source>
</evidence>
<dbReference type="EMBL" id="JABWUV010000008">
    <property type="protein sequence ID" value="KAF6336887.1"/>
    <property type="molecule type" value="Genomic_DNA"/>
</dbReference>
<keyword evidence="1" id="KW-0472">Membrane</keyword>
<reference evidence="2 3" key="1">
    <citation type="journal article" date="2020" name="Nature">
        <title>Six reference-quality genomes reveal evolution of bat adaptations.</title>
        <authorList>
            <person name="Jebb D."/>
            <person name="Huang Z."/>
            <person name="Pippel M."/>
            <person name="Hughes G.M."/>
            <person name="Lavrichenko K."/>
            <person name="Devanna P."/>
            <person name="Winkler S."/>
            <person name="Jermiin L.S."/>
            <person name="Skirmuntt E.C."/>
            <person name="Katzourakis A."/>
            <person name="Burkitt-Gray L."/>
            <person name="Ray D.A."/>
            <person name="Sullivan K.A.M."/>
            <person name="Roscito J.G."/>
            <person name="Kirilenko B.M."/>
            <person name="Davalos L.M."/>
            <person name="Corthals A.P."/>
            <person name="Power M.L."/>
            <person name="Jones G."/>
            <person name="Ransome R.D."/>
            <person name="Dechmann D.K.N."/>
            <person name="Locatelli A.G."/>
            <person name="Puechmaille S.J."/>
            <person name="Fedrigo O."/>
            <person name="Jarvis E.D."/>
            <person name="Hiller M."/>
            <person name="Vernes S.C."/>
            <person name="Myers E.W."/>
            <person name="Teeling E.C."/>
        </authorList>
    </citation>
    <scope>NUCLEOTIDE SEQUENCE [LARGE SCALE GENOMIC DNA]</scope>
    <source>
        <strain evidence="2">MMyoMyo1</strain>
        <tissue evidence="2">Flight muscle</tissue>
    </source>
</reference>
<organism evidence="2 3">
    <name type="scientific">Myotis myotis</name>
    <name type="common">Greater mouse-eared bat</name>
    <name type="synonym">Vespertilio myotis</name>
    <dbReference type="NCBI Taxonomy" id="51298"/>
    <lineage>
        <taxon>Eukaryota</taxon>
        <taxon>Metazoa</taxon>
        <taxon>Chordata</taxon>
        <taxon>Craniata</taxon>
        <taxon>Vertebrata</taxon>
        <taxon>Euteleostomi</taxon>
        <taxon>Mammalia</taxon>
        <taxon>Eutheria</taxon>
        <taxon>Laurasiatheria</taxon>
        <taxon>Chiroptera</taxon>
        <taxon>Yangochiroptera</taxon>
        <taxon>Vespertilionidae</taxon>
        <taxon>Myotis</taxon>
    </lineage>
</organism>
<sequence length="150" mass="16825">MFKILLIHNSGNTVSDYQAASTISTLNSSQHCASSPHRIPEPSEQLSSLQVRPLQKPAHLHLLGTLTADPTGTRALVRLHWHSQVSFAAIGRAPSSHLYKTFFKELEYILEWGFFIKVVCTCVCVVYLSFSERRLVISRNLYCAPSLRAI</sequence>
<comment type="caution">
    <text evidence="2">The sequence shown here is derived from an EMBL/GenBank/DDBJ whole genome shotgun (WGS) entry which is preliminary data.</text>
</comment>
<feature type="transmembrane region" description="Helical" evidence="1">
    <location>
        <begin position="109"/>
        <end position="130"/>
    </location>
</feature>
<dbReference type="AlphaFoldDB" id="A0A7J7WHH5"/>
<evidence type="ECO:0000313" key="3">
    <source>
        <dbReference type="Proteomes" id="UP000527355"/>
    </source>
</evidence>
<keyword evidence="3" id="KW-1185">Reference proteome</keyword>
<accession>A0A7J7WHH5</accession>